<dbReference type="Proteomes" id="UP000266841">
    <property type="component" value="Unassembled WGS sequence"/>
</dbReference>
<dbReference type="SUPFAM" id="SSF56300">
    <property type="entry name" value="Metallo-dependent phosphatases"/>
    <property type="match status" value="1"/>
</dbReference>
<feature type="compositionally biased region" description="Basic and acidic residues" evidence="1">
    <location>
        <begin position="249"/>
        <end position="279"/>
    </location>
</feature>
<protein>
    <submittedName>
        <fullName evidence="2">Uncharacterized protein</fullName>
    </submittedName>
</protein>
<dbReference type="OrthoDB" id="45007at2759"/>
<dbReference type="AlphaFoldDB" id="K0R2U3"/>
<accession>K0R2U3</accession>
<name>K0R2U3_THAOC</name>
<feature type="compositionally biased region" description="Basic and acidic residues" evidence="1">
    <location>
        <begin position="197"/>
        <end position="214"/>
    </location>
</feature>
<dbReference type="PANTHER" id="PTHR43143">
    <property type="entry name" value="METALLOPHOSPHOESTERASE, CALCINEURIN SUPERFAMILY"/>
    <property type="match status" value="1"/>
</dbReference>
<dbReference type="PANTHER" id="PTHR43143:SF1">
    <property type="entry name" value="SERINE_THREONINE-PROTEIN PHOSPHATASE CPPED1"/>
    <property type="match status" value="1"/>
</dbReference>
<dbReference type="InterPro" id="IPR029052">
    <property type="entry name" value="Metallo-depent_PP-like"/>
</dbReference>
<keyword evidence="3" id="KW-1185">Reference proteome</keyword>
<gene>
    <name evidence="2" type="ORF">THAOC_34823</name>
</gene>
<evidence type="ECO:0000313" key="2">
    <source>
        <dbReference type="EMBL" id="EJK46505.1"/>
    </source>
</evidence>
<proteinExistence type="predicted"/>
<dbReference type="InterPro" id="IPR051918">
    <property type="entry name" value="STPP_CPPED1"/>
</dbReference>
<dbReference type="eggNOG" id="KOG1378">
    <property type="taxonomic scope" value="Eukaryota"/>
</dbReference>
<feature type="region of interest" description="Disordered" evidence="1">
    <location>
        <begin position="197"/>
        <end position="292"/>
    </location>
</feature>
<sequence length="539" mass="60382">MRATRRESTICIPHSKKDACLSDIDNLCHSTARHCLVDFDEDECRITEDRLALVRNAKNSPADRCALSDRERYTLQHEQDVIRETLYSPSNANSTAASMREAAIDEERLMNEEASGGKHAARYGRVGRRKADEYRLSAQDCEDPLETCLRKRRRVGHPGEVLLSQTGQPERVSAAQEVEPCEGPGCPCPGCQLRPQAGHDEDRGGVRPAEEPPEVHTASGRAQQEVPAVHTQIRQRSVRPPVHPGGGHAVRDTDGRVRHGEAELAEGDRDLPPRGHRELEEDNDGVGAQPHLRPAGQRVWAGLAPDIALVCLCGNHDVGNRPTRASISHWTQSFGDDYLSFWANGSFNICLNNCLFSNPSGAPDLFDEQLHWLEQRLRYARDNDATHIFVYGHFPWFLRHEEEADDELESYSAAPEGWGPEGSSFADSYFTIPYEYRKLAMGMFRKYDVTACFSGHFHQNVVAQSTWGMPMIVTGPLSMVLESGISDELRNGETNGVGMRIVDVGEPGQFEHKWTLLDEDEQFYDEELSGLQRESNDRD</sequence>
<evidence type="ECO:0000256" key="1">
    <source>
        <dbReference type="SAM" id="MobiDB-lite"/>
    </source>
</evidence>
<comment type="caution">
    <text evidence="2">The sequence shown here is derived from an EMBL/GenBank/DDBJ whole genome shotgun (WGS) entry which is preliminary data.</text>
</comment>
<dbReference type="EMBL" id="AGNL01047714">
    <property type="protein sequence ID" value="EJK46505.1"/>
    <property type="molecule type" value="Genomic_DNA"/>
</dbReference>
<organism evidence="2 3">
    <name type="scientific">Thalassiosira oceanica</name>
    <name type="common">Marine diatom</name>
    <dbReference type="NCBI Taxonomy" id="159749"/>
    <lineage>
        <taxon>Eukaryota</taxon>
        <taxon>Sar</taxon>
        <taxon>Stramenopiles</taxon>
        <taxon>Ochrophyta</taxon>
        <taxon>Bacillariophyta</taxon>
        <taxon>Coscinodiscophyceae</taxon>
        <taxon>Thalassiosirophycidae</taxon>
        <taxon>Thalassiosirales</taxon>
        <taxon>Thalassiosiraceae</taxon>
        <taxon>Thalassiosira</taxon>
    </lineage>
</organism>
<evidence type="ECO:0000313" key="3">
    <source>
        <dbReference type="Proteomes" id="UP000266841"/>
    </source>
</evidence>
<reference evidence="2 3" key="1">
    <citation type="journal article" date="2012" name="Genome Biol.">
        <title>Genome and low-iron response of an oceanic diatom adapted to chronic iron limitation.</title>
        <authorList>
            <person name="Lommer M."/>
            <person name="Specht M."/>
            <person name="Roy A.S."/>
            <person name="Kraemer L."/>
            <person name="Andreson R."/>
            <person name="Gutowska M.A."/>
            <person name="Wolf J."/>
            <person name="Bergner S.V."/>
            <person name="Schilhabel M.B."/>
            <person name="Klostermeier U.C."/>
            <person name="Beiko R.G."/>
            <person name="Rosenstiel P."/>
            <person name="Hippler M."/>
            <person name="Laroche J."/>
        </authorList>
    </citation>
    <scope>NUCLEOTIDE SEQUENCE [LARGE SCALE GENOMIC DNA]</scope>
    <source>
        <strain evidence="2 3">CCMP1005</strain>
    </source>
</reference>
<dbReference type="Gene3D" id="3.60.21.10">
    <property type="match status" value="1"/>
</dbReference>